<dbReference type="SMART" id="SM00863">
    <property type="entry name" value="tRNA_SAD"/>
    <property type="match status" value="1"/>
</dbReference>
<dbReference type="SUPFAM" id="SSF55681">
    <property type="entry name" value="Class II aaRS and biotin synthetases"/>
    <property type="match status" value="1"/>
</dbReference>
<evidence type="ECO:0000313" key="12">
    <source>
        <dbReference type="EMBL" id="GAI26382.1"/>
    </source>
</evidence>
<keyword evidence="7" id="KW-0067">ATP-binding</keyword>
<dbReference type="EC" id="6.1.1.3" evidence="2"/>
<dbReference type="GO" id="GO:0005737">
    <property type="term" value="C:cytoplasm"/>
    <property type="evidence" value="ECO:0007669"/>
    <property type="project" value="InterPro"/>
</dbReference>
<dbReference type="GO" id="GO:0004829">
    <property type="term" value="F:threonine-tRNA ligase activity"/>
    <property type="evidence" value="ECO:0007669"/>
    <property type="project" value="UniProtKB-EC"/>
</dbReference>
<evidence type="ECO:0000256" key="2">
    <source>
        <dbReference type="ARBA" id="ARBA00013163"/>
    </source>
</evidence>
<dbReference type="PROSITE" id="PS50862">
    <property type="entry name" value="AA_TRNA_LIGASE_II"/>
    <property type="match status" value="1"/>
</dbReference>
<comment type="caution">
    <text evidence="12">The sequence shown here is derived from an EMBL/GenBank/DDBJ whole genome shotgun (WGS) entry which is preliminary data.</text>
</comment>
<dbReference type="GO" id="GO:0005524">
    <property type="term" value="F:ATP binding"/>
    <property type="evidence" value="ECO:0007669"/>
    <property type="project" value="UniProtKB-KW"/>
</dbReference>
<comment type="similarity">
    <text evidence="1">Belongs to the class-II aminoacyl-tRNA synthetase family.</text>
</comment>
<feature type="non-terminal residue" evidence="12">
    <location>
        <position position="275"/>
    </location>
</feature>
<dbReference type="InterPro" id="IPR006195">
    <property type="entry name" value="aa-tRNA-synth_II"/>
</dbReference>
<evidence type="ECO:0000256" key="1">
    <source>
        <dbReference type="ARBA" id="ARBA00008226"/>
    </source>
</evidence>
<feature type="non-terminal residue" evidence="12">
    <location>
        <position position="1"/>
    </location>
</feature>
<dbReference type="PANTHER" id="PTHR11451">
    <property type="entry name" value="THREONINE-TRNA LIGASE"/>
    <property type="match status" value="1"/>
</dbReference>
<dbReference type="Gene3D" id="3.30.930.10">
    <property type="entry name" value="Bira Bifunctional Protein, Domain 2"/>
    <property type="match status" value="1"/>
</dbReference>
<keyword evidence="4" id="KW-0479">Metal-binding</keyword>
<evidence type="ECO:0000256" key="8">
    <source>
        <dbReference type="ARBA" id="ARBA00022917"/>
    </source>
</evidence>
<evidence type="ECO:0000256" key="10">
    <source>
        <dbReference type="ARBA" id="ARBA00049515"/>
    </source>
</evidence>
<evidence type="ECO:0000256" key="3">
    <source>
        <dbReference type="ARBA" id="ARBA00022598"/>
    </source>
</evidence>
<dbReference type="InterPro" id="IPR018163">
    <property type="entry name" value="Thr/Ala-tRNA-synth_IIc_edit"/>
</dbReference>
<keyword evidence="9" id="KW-0030">Aminoacyl-tRNA synthetase</keyword>
<dbReference type="PANTHER" id="PTHR11451:SF44">
    <property type="entry name" value="THREONINE--TRNA LIGASE, CHLOROPLASTIC_MITOCHONDRIAL 2"/>
    <property type="match status" value="1"/>
</dbReference>
<dbReference type="InterPro" id="IPR002320">
    <property type="entry name" value="Thr-tRNA-ligase_IIa"/>
</dbReference>
<gene>
    <name evidence="12" type="ORF">S06H3_33985</name>
</gene>
<dbReference type="InterPro" id="IPR002314">
    <property type="entry name" value="aa-tRNA-synt_IIb"/>
</dbReference>
<dbReference type="GO" id="GO:0046872">
    <property type="term" value="F:metal ion binding"/>
    <property type="evidence" value="ECO:0007669"/>
    <property type="project" value="UniProtKB-KW"/>
</dbReference>
<dbReference type="PRINTS" id="PR01047">
    <property type="entry name" value="TRNASYNTHTHR"/>
</dbReference>
<dbReference type="EMBL" id="BARV01020354">
    <property type="protein sequence ID" value="GAI26382.1"/>
    <property type="molecule type" value="Genomic_DNA"/>
</dbReference>
<feature type="domain" description="Aminoacyl-transfer RNA synthetases class-II family profile" evidence="11">
    <location>
        <begin position="120"/>
        <end position="275"/>
    </location>
</feature>
<proteinExistence type="inferred from homology"/>
<evidence type="ECO:0000256" key="9">
    <source>
        <dbReference type="ARBA" id="ARBA00023146"/>
    </source>
</evidence>
<keyword evidence="8" id="KW-0648">Protein biosynthesis</keyword>
<dbReference type="InterPro" id="IPR045864">
    <property type="entry name" value="aa-tRNA-synth_II/BPL/LPL"/>
</dbReference>
<keyword evidence="6" id="KW-0862">Zinc</keyword>
<keyword evidence="3" id="KW-0436">Ligase</keyword>
<name>X1M456_9ZZZZ</name>
<comment type="catalytic activity">
    <reaction evidence="10">
        <text>tRNA(Thr) + L-threonine + ATP = L-threonyl-tRNA(Thr) + AMP + diphosphate + H(+)</text>
        <dbReference type="Rhea" id="RHEA:24624"/>
        <dbReference type="Rhea" id="RHEA-COMP:9670"/>
        <dbReference type="Rhea" id="RHEA-COMP:9704"/>
        <dbReference type="ChEBI" id="CHEBI:15378"/>
        <dbReference type="ChEBI" id="CHEBI:30616"/>
        <dbReference type="ChEBI" id="CHEBI:33019"/>
        <dbReference type="ChEBI" id="CHEBI:57926"/>
        <dbReference type="ChEBI" id="CHEBI:78442"/>
        <dbReference type="ChEBI" id="CHEBI:78534"/>
        <dbReference type="ChEBI" id="CHEBI:456215"/>
        <dbReference type="EC" id="6.1.1.3"/>
    </reaction>
</comment>
<accession>X1M456</accession>
<protein>
    <recommendedName>
        <fullName evidence="2">threonine--tRNA ligase</fullName>
        <ecNumber evidence="2">6.1.1.3</ecNumber>
    </recommendedName>
</protein>
<dbReference type="InterPro" id="IPR012947">
    <property type="entry name" value="tRNA_SAD"/>
</dbReference>
<dbReference type="Gene3D" id="3.30.980.10">
    <property type="entry name" value="Threonyl-trna Synthetase, Chain A, domain 2"/>
    <property type="match status" value="1"/>
</dbReference>
<dbReference type="Pfam" id="PF07973">
    <property type="entry name" value="tRNA_SAD"/>
    <property type="match status" value="1"/>
</dbReference>
<dbReference type="Pfam" id="PF00587">
    <property type="entry name" value="tRNA-synt_2b"/>
    <property type="match status" value="1"/>
</dbReference>
<dbReference type="AlphaFoldDB" id="X1M456"/>
<evidence type="ECO:0000256" key="6">
    <source>
        <dbReference type="ARBA" id="ARBA00022833"/>
    </source>
</evidence>
<dbReference type="SUPFAM" id="SSF55186">
    <property type="entry name" value="ThrRS/AlaRS common domain"/>
    <property type="match status" value="1"/>
</dbReference>
<keyword evidence="5" id="KW-0547">Nucleotide-binding</keyword>
<evidence type="ECO:0000256" key="4">
    <source>
        <dbReference type="ARBA" id="ARBA00022723"/>
    </source>
</evidence>
<sequence length="275" mass="32041">IRRQMSRTEALAKLASDKYKTDNINHTDSEIISFYSHGDGFEDLCRGPHLPSTGKVTGFKIMSVAGAYWHGDPTQKMLQRVYGTAWPTKKELNAYLRRLEEAKKRDHRVLGRQLDLFSFNEAGPGFAFIHPKGMIIWNAIVEFWRSVHDKYDYQEIQTPVILNEQLWHKSGHWDNYKENMYFTNFDGTNYAIKPMNCPGLCLVYKTRQHSYREFPMRVAELGLVHRHEASGVMHGLFRVRQFTIDDAHIFCMPEQIESEIIGVIELAFEIYRAFG</sequence>
<reference evidence="12" key="1">
    <citation type="journal article" date="2014" name="Front. Microbiol.">
        <title>High frequency of phylogenetically diverse reductive dehalogenase-homologous genes in deep subseafloor sedimentary metagenomes.</title>
        <authorList>
            <person name="Kawai M."/>
            <person name="Futagami T."/>
            <person name="Toyoda A."/>
            <person name="Takaki Y."/>
            <person name="Nishi S."/>
            <person name="Hori S."/>
            <person name="Arai W."/>
            <person name="Tsubouchi T."/>
            <person name="Morono Y."/>
            <person name="Uchiyama I."/>
            <person name="Ito T."/>
            <person name="Fujiyama A."/>
            <person name="Inagaki F."/>
            <person name="Takami H."/>
        </authorList>
    </citation>
    <scope>NUCLEOTIDE SEQUENCE</scope>
    <source>
        <strain evidence="12">Expedition CK06-06</strain>
    </source>
</reference>
<organism evidence="12">
    <name type="scientific">marine sediment metagenome</name>
    <dbReference type="NCBI Taxonomy" id="412755"/>
    <lineage>
        <taxon>unclassified sequences</taxon>
        <taxon>metagenomes</taxon>
        <taxon>ecological metagenomes</taxon>
    </lineage>
</organism>
<dbReference type="FunFam" id="3.30.930.10:FF:000002">
    <property type="entry name" value="Threonine--tRNA ligase"/>
    <property type="match status" value="1"/>
</dbReference>
<evidence type="ECO:0000259" key="11">
    <source>
        <dbReference type="PROSITE" id="PS50862"/>
    </source>
</evidence>
<dbReference type="GO" id="GO:0006435">
    <property type="term" value="P:threonyl-tRNA aminoacylation"/>
    <property type="evidence" value="ECO:0007669"/>
    <property type="project" value="InterPro"/>
</dbReference>
<evidence type="ECO:0000256" key="5">
    <source>
        <dbReference type="ARBA" id="ARBA00022741"/>
    </source>
</evidence>
<evidence type="ECO:0000256" key="7">
    <source>
        <dbReference type="ARBA" id="ARBA00022840"/>
    </source>
</evidence>